<comment type="caution">
    <text evidence="4">The sequence shown here is derived from an EMBL/GenBank/DDBJ whole genome shotgun (WGS) entry which is preliminary data.</text>
</comment>
<keyword evidence="5" id="KW-1185">Reference proteome</keyword>
<gene>
    <name evidence="4" type="ORF">DGYR_LOCUS326</name>
</gene>
<feature type="compositionally biased region" description="Basic and acidic residues" evidence="3">
    <location>
        <begin position="83"/>
        <end position="101"/>
    </location>
</feature>
<keyword evidence="2" id="KW-0175">Coiled coil</keyword>
<feature type="region of interest" description="Disordered" evidence="3">
    <location>
        <begin position="83"/>
        <end position="108"/>
    </location>
</feature>
<dbReference type="InterPro" id="IPR040357">
    <property type="entry name" value="Vma22/CCDC115"/>
</dbReference>
<feature type="coiled-coil region" evidence="2">
    <location>
        <begin position="137"/>
        <end position="164"/>
    </location>
</feature>
<accession>A0A7I8V4D1</accession>
<protein>
    <recommendedName>
        <fullName evidence="1">Vacuolar ATPase assembly protein VMA22</fullName>
    </recommendedName>
</protein>
<reference evidence="4 5" key="1">
    <citation type="submission" date="2020-08" db="EMBL/GenBank/DDBJ databases">
        <authorList>
            <person name="Hejnol A."/>
        </authorList>
    </citation>
    <scope>NUCLEOTIDE SEQUENCE [LARGE SCALE GENOMIC DNA]</scope>
</reference>
<dbReference type="Pfam" id="PF21730">
    <property type="entry name" value="Vma22_CCDC115"/>
    <property type="match status" value="1"/>
</dbReference>
<dbReference type="PANTHER" id="PTHR31996">
    <property type="entry name" value="COILED-COIL DOMAIN-CONTAINING PROTEIN 115"/>
    <property type="match status" value="1"/>
</dbReference>
<evidence type="ECO:0000313" key="5">
    <source>
        <dbReference type="Proteomes" id="UP000549394"/>
    </source>
</evidence>
<evidence type="ECO:0000313" key="4">
    <source>
        <dbReference type="EMBL" id="CAD5110973.1"/>
    </source>
</evidence>
<name>A0A7I8V4D1_9ANNE</name>
<sequence>MEADEIALELLSSLKKVTDIRNELNLCLDRGFNHISRSRYHRGFQFSRSLPQHTNLTLEPKNLISVDDCTSKFDLMKIDNTKEEDSNLRKRKTDKSTEEVNGKNPNNHNFDNNVYKYLGIALIPQELRFCQLEFEKATSLCCELASAQRQLQKFQEKYKELRNKSENKEE</sequence>
<dbReference type="Proteomes" id="UP000549394">
    <property type="component" value="Unassembled WGS sequence"/>
</dbReference>
<evidence type="ECO:0000256" key="1">
    <source>
        <dbReference type="ARBA" id="ARBA00093634"/>
    </source>
</evidence>
<dbReference type="GO" id="GO:0051082">
    <property type="term" value="F:unfolded protein binding"/>
    <property type="evidence" value="ECO:0007669"/>
    <property type="project" value="TreeGrafter"/>
</dbReference>
<dbReference type="EMBL" id="CAJFCJ010000001">
    <property type="protein sequence ID" value="CAD5110973.1"/>
    <property type="molecule type" value="Genomic_DNA"/>
</dbReference>
<dbReference type="GO" id="GO:0070072">
    <property type="term" value="P:vacuolar proton-transporting V-type ATPase complex assembly"/>
    <property type="evidence" value="ECO:0007669"/>
    <property type="project" value="InterPro"/>
</dbReference>
<proteinExistence type="predicted"/>
<dbReference type="AlphaFoldDB" id="A0A7I8V4D1"/>
<evidence type="ECO:0000256" key="3">
    <source>
        <dbReference type="SAM" id="MobiDB-lite"/>
    </source>
</evidence>
<dbReference type="PANTHER" id="PTHR31996:SF2">
    <property type="entry name" value="COILED-COIL DOMAIN-CONTAINING PROTEIN 115"/>
    <property type="match status" value="1"/>
</dbReference>
<evidence type="ECO:0000256" key="2">
    <source>
        <dbReference type="SAM" id="Coils"/>
    </source>
</evidence>
<organism evidence="4 5">
    <name type="scientific">Dimorphilus gyrociliatus</name>
    <dbReference type="NCBI Taxonomy" id="2664684"/>
    <lineage>
        <taxon>Eukaryota</taxon>
        <taxon>Metazoa</taxon>
        <taxon>Spiralia</taxon>
        <taxon>Lophotrochozoa</taxon>
        <taxon>Annelida</taxon>
        <taxon>Polychaeta</taxon>
        <taxon>Polychaeta incertae sedis</taxon>
        <taxon>Dinophilidae</taxon>
        <taxon>Dimorphilus</taxon>
    </lineage>
</organism>